<evidence type="ECO:0000313" key="1">
    <source>
        <dbReference type="EMBL" id="KIR20490.1"/>
    </source>
</evidence>
<name>A0A0D0TI66_PSEFL</name>
<dbReference type="EMBL" id="JXCQ01000046">
    <property type="protein sequence ID" value="KIR20490.1"/>
    <property type="molecule type" value="Genomic_DNA"/>
</dbReference>
<comment type="caution">
    <text evidence="1">The sequence shown here is derived from an EMBL/GenBank/DDBJ whole genome shotgun (WGS) entry which is preliminary data.</text>
</comment>
<dbReference type="AlphaFoldDB" id="A0A0D0TI66"/>
<proteinExistence type="predicted"/>
<protein>
    <submittedName>
        <fullName evidence="1">Uncharacterized protein</fullName>
    </submittedName>
</protein>
<sequence length="134" mass="14601">MARKTKYKVDFGGGRVLALPYRLLISDAFDNLSTKAVTVLMKLARNYNGRNNGDLSCTASMMAKGKPMDAKTLASALAELMDAGLIIRTRENRKGGREQGMARCALYAITWAAIDDCPGKDLEIGPGPPRFKFV</sequence>
<dbReference type="Proteomes" id="UP000032210">
    <property type="component" value="Unassembled WGS sequence"/>
</dbReference>
<reference evidence="1 2" key="1">
    <citation type="submission" date="2015-01" db="EMBL/GenBank/DDBJ databases">
        <title>Genome sequence of the beneficial rhizobacterium Pseudomonas fluorescens 2-79.</title>
        <authorList>
            <person name="Thuermer A."/>
            <person name="Daniel R."/>
        </authorList>
    </citation>
    <scope>NUCLEOTIDE SEQUENCE [LARGE SCALE GENOMIC DNA]</scope>
    <source>
        <strain evidence="1 2">2-79</strain>
    </source>
</reference>
<evidence type="ECO:0000313" key="2">
    <source>
        <dbReference type="Proteomes" id="UP000032210"/>
    </source>
</evidence>
<dbReference type="PATRIC" id="fig|294.125.peg.4224"/>
<dbReference type="RefSeq" id="WP_043050371.1">
    <property type="nucleotide sequence ID" value="NZ_JXCQ01000046.1"/>
</dbReference>
<accession>A0A0D0TI66</accession>
<gene>
    <name evidence="1" type="ORF">PFLU3_41260</name>
</gene>
<organism evidence="1 2">
    <name type="scientific">Pseudomonas fluorescens</name>
    <dbReference type="NCBI Taxonomy" id="294"/>
    <lineage>
        <taxon>Bacteria</taxon>
        <taxon>Pseudomonadati</taxon>
        <taxon>Pseudomonadota</taxon>
        <taxon>Gammaproteobacteria</taxon>
        <taxon>Pseudomonadales</taxon>
        <taxon>Pseudomonadaceae</taxon>
        <taxon>Pseudomonas</taxon>
    </lineage>
</organism>